<evidence type="ECO:0000313" key="2">
    <source>
        <dbReference type="EMBL" id="TDZ39674.1"/>
    </source>
</evidence>
<dbReference type="Proteomes" id="UP000295083">
    <property type="component" value="Unassembled WGS sequence"/>
</dbReference>
<protein>
    <submittedName>
        <fullName evidence="2">Uncharacterized protein</fullName>
    </submittedName>
</protein>
<name>A0A4R8QSM9_9PEZI</name>
<feature type="region of interest" description="Disordered" evidence="1">
    <location>
        <begin position="15"/>
        <end position="225"/>
    </location>
</feature>
<gene>
    <name evidence="2" type="ORF">C8035_v005446</name>
</gene>
<feature type="compositionally biased region" description="Basic and acidic residues" evidence="1">
    <location>
        <begin position="202"/>
        <end position="212"/>
    </location>
</feature>
<reference evidence="2 3" key="1">
    <citation type="submission" date="2018-11" db="EMBL/GenBank/DDBJ databases">
        <title>Genome sequence and assembly of Colletotrichum spinosum.</title>
        <authorList>
            <person name="Gan P."/>
            <person name="Shirasu K."/>
        </authorList>
    </citation>
    <scope>NUCLEOTIDE SEQUENCE [LARGE SCALE GENOMIC DNA]</scope>
    <source>
        <strain evidence="2 3">CBS 515.97</strain>
    </source>
</reference>
<feature type="compositionally biased region" description="Polar residues" evidence="1">
    <location>
        <begin position="152"/>
        <end position="162"/>
    </location>
</feature>
<comment type="caution">
    <text evidence="2">The sequence shown here is derived from an EMBL/GenBank/DDBJ whole genome shotgun (WGS) entry which is preliminary data.</text>
</comment>
<feature type="compositionally biased region" description="Acidic residues" evidence="1">
    <location>
        <begin position="65"/>
        <end position="81"/>
    </location>
</feature>
<sequence>MDPSDLDPEMAAFMGFSSFGTQPSAKKRKFNHRTDAVASADSATGANQTALAERPQPRPQNTDEIALDQDLETPAESEPQAEEGTAGGEQGQEKGSLYTDPAIAPALAHAQQLINELAEKSAPAPAAGHSLPQPPSLPLRPDASWGREVGTAPTSMPAWSQDQSRSHGHGHRGGRGGYQAGQRSDGKPWWEGYYDTKSNENPWERLEKKMGVEPRGSWSLKGEVA</sequence>
<keyword evidence="3" id="KW-1185">Reference proteome</keyword>
<dbReference type="EMBL" id="QAPG01000009">
    <property type="protein sequence ID" value="TDZ39674.1"/>
    <property type="molecule type" value="Genomic_DNA"/>
</dbReference>
<organism evidence="2 3">
    <name type="scientific">Colletotrichum spinosum</name>
    <dbReference type="NCBI Taxonomy" id="1347390"/>
    <lineage>
        <taxon>Eukaryota</taxon>
        <taxon>Fungi</taxon>
        <taxon>Dikarya</taxon>
        <taxon>Ascomycota</taxon>
        <taxon>Pezizomycotina</taxon>
        <taxon>Sordariomycetes</taxon>
        <taxon>Hypocreomycetidae</taxon>
        <taxon>Glomerellales</taxon>
        <taxon>Glomerellaceae</taxon>
        <taxon>Colletotrichum</taxon>
        <taxon>Colletotrichum orbiculare species complex</taxon>
    </lineage>
</organism>
<proteinExistence type="predicted"/>
<evidence type="ECO:0000313" key="3">
    <source>
        <dbReference type="Proteomes" id="UP000295083"/>
    </source>
</evidence>
<dbReference type="AlphaFoldDB" id="A0A4R8QSM9"/>
<feature type="compositionally biased region" description="Polar residues" evidence="1">
    <location>
        <begin position="41"/>
        <end position="50"/>
    </location>
</feature>
<evidence type="ECO:0000256" key="1">
    <source>
        <dbReference type="SAM" id="MobiDB-lite"/>
    </source>
</evidence>
<accession>A0A4R8QSM9</accession>